<organism evidence="1">
    <name type="scientific">marine sediment metagenome</name>
    <dbReference type="NCBI Taxonomy" id="412755"/>
    <lineage>
        <taxon>unclassified sequences</taxon>
        <taxon>metagenomes</taxon>
        <taxon>ecological metagenomes</taxon>
    </lineage>
</organism>
<accession>A0A0F9HMS9</accession>
<sequence length="106" mass="12219">MSVNEIGKECLEIARKNGFSPLRQIEDPEDKKWYLATAITGIHSEASEMYEALRENSIDRMAKEGIDVLIRTLEFLSNLKGVDIEKELRTKMEINKNRPFLHGKIL</sequence>
<reference evidence="1" key="1">
    <citation type="journal article" date="2015" name="Nature">
        <title>Complex archaea that bridge the gap between prokaryotes and eukaryotes.</title>
        <authorList>
            <person name="Spang A."/>
            <person name="Saw J.H."/>
            <person name="Jorgensen S.L."/>
            <person name="Zaremba-Niedzwiedzka K."/>
            <person name="Martijn J."/>
            <person name="Lind A.E."/>
            <person name="van Eijk R."/>
            <person name="Schleper C."/>
            <person name="Guy L."/>
            <person name="Ettema T.J."/>
        </authorList>
    </citation>
    <scope>NUCLEOTIDE SEQUENCE</scope>
</reference>
<dbReference type="SUPFAM" id="SSF101386">
    <property type="entry name" value="all-alpha NTP pyrophosphatases"/>
    <property type="match status" value="1"/>
</dbReference>
<protein>
    <recommendedName>
        <fullName evidence="2">NTP pyrophosphohydrolase MazG putative catalytic core domain-containing protein</fullName>
    </recommendedName>
</protein>
<dbReference type="Gene3D" id="1.10.287.1080">
    <property type="entry name" value="MazG-like"/>
    <property type="match status" value="1"/>
</dbReference>
<proteinExistence type="predicted"/>
<evidence type="ECO:0008006" key="2">
    <source>
        <dbReference type="Google" id="ProtNLM"/>
    </source>
</evidence>
<name>A0A0F9HMS9_9ZZZZ</name>
<comment type="caution">
    <text evidence="1">The sequence shown here is derived from an EMBL/GenBank/DDBJ whole genome shotgun (WGS) entry which is preliminary data.</text>
</comment>
<evidence type="ECO:0000313" key="1">
    <source>
        <dbReference type="EMBL" id="KKM16482.1"/>
    </source>
</evidence>
<dbReference type="AlphaFoldDB" id="A0A0F9HMS9"/>
<dbReference type="EMBL" id="LAZR01014663">
    <property type="protein sequence ID" value="KKM16482.1"/>
    <property type="molecule type" value="Genomic_DNA"/>
</dbReference>
<gene>
    <name evidence="1" type="ORF">LCGC14_1685340</name>
</gene>